<keyword evidence="1" id="KW-1133">Transmembrane helix</keyword>
<proteinExistence type="predicted"/>
<reference evidence="2" key="1">
    <citation type="submission" date="2018-02" db="EMBL/GenBank/DDBJ databases">
        <title>Rhizophora mucronata_Transcriptome.</title>
        <authorList>
            <person name="Meera S.P."/>
            <person name="Sreeshan A."/>
            <person name="Augustine A."/>
        </authorList>
    </citation>
    <scope>NUCLEOTIDE SEQUENCE</scope>
    <source>
        <tissue evidence="2">Leaf</tissue>
    </source>
</reference>
<evidence type="ECO:0000313" key="2">
    <source>
        <dbReference type="EMBL" id="MBW87929.1"/>
    </source>
</evidence>
<feature type="transmembrane region" description="Helical" evidence="1">
    <location>
        <begin position="35"/>
        <end position="55"/>
    </location>
</feature>
<organism evidence="2">
    <name type="scientific">Rhizophora mucronata</name>
    <name type="common">Asiatic mangrove</name>
    <dbReference type="NCBI Taxonomy" id="61149"/>
    <lineage>
        <taxon>Eukaryota</taxon>
        <taxon>Viridiplantae</taxon>
        <taxon>Streptophyta</taxon>
        <taxon>Embryophyta</taxon>
        <taxon>Tracheophyta</taxon>
        <taxon>Spermatophyta</taxon>
        <taxon>Magnoliopsida</taxon>
        <taxon>eudicotyledons</taxon>
        <taxon>Gunneridae</taxon>
        <taxon>Pentapetalae</taxon>
        <taxon>rosids</taxon>
        <taxon>fabids</taxon>
        <taxon>Malpighiales</taxon>
        <taxon>Rhizophoraceae</taxon>
        <taxon>Rhizophora</taxon>
    </lineage>
</organism>
<accession>A0A2P2J377</accession>
<dbReference type="EMBL" id="GGEC01007446">
    <property type="protein sequence ID" value="MBW87929.1"/>
    <property type="molecule type" value="Transcribed_RNA"/>
</dbReference>
<protein>
    <submittedName>
        <fullName evidence="2">Uncharacterized protein</fullName>
    </submittedName>
</protein>
<dbReference type="EMBL" id="GGEC01007445">
    <property type="protein sequence ID" value="MBW87928.1"/>
    <property type="molecule type" value="Transcribed_RNA"/>
</dbReference>
<dbReference type="AlphaFoldDB" id="A0A2P2J377"/>
<name>A0A2P2J377_RHIMU</name>
<evidence type="ECO:0000256" key="1">
    <source>
        <dbReference type="SAM" id="Phobius"/>
    </source>
</evidence>
<sequence length="56" mass="6650">MVTEICNEKDEEEDIFRDETDDILNIRSVTYQISFSYFFMSLCSMSNGHLFQVILM</sequence>
<keyword evidence="1" id="KW-0472">Membrane</keyword>
<keyword evidence="1" id="KW-0812">Transmembrane</keyword>